<keyword evidence="3" id="KW-1185">Reference proteome</keyword>
<evidence type="ECO:0000313" key="2">
    <source>
        <dbReference type="EMBL" id="TKS71051.1"/>
    </source>
</evidence>
<sequence length="99" mass="10710">MVDQESCLVAIDESNLPHTLIYHPQPNRIPGKHTNMGITADLLVMRVALVVMSVVSVFSILILIPGLRCTTLIPSELAQGRMLQISGALCLFGGLYCSC</sequence>
<dbReference type="AlphaFoldDB" id="A0A4U5UAX6"/>
<organism evidence="2 3">
    <name type="scientific">Collichthys lucidus</name>
    <name type="common">Big head croaker</name>
    <name type="synonym">Sciaena lucida</name>
    <dbReference type="NCBI Taxonomy" id="240159"/>
    <lineage>
        <taxon>Eukaryota</taxon>
        <taxon>Metazoa</taxon>
        <taxon>Chordata</taxon>
        <taxon>Craniata</taxon>
        <taxon>Vertebrata</taxon>
        <taxon>Euteleostomi</taxon>
        <taxon>Actinopterygii</taxon>
        <taxon>Neopterygii</taxon>
        <taxon>Teleostei</taxon>
        <taxon>Neoteleostei</taxon>
        <taxon>Acanthomorphata</taxon>
        <taxon>Eupercaria</taxon>
        <taxon>Sciaenidae</taxon>
        <taxon>Collichthys</taxon>
    </lineage>
</organism>
<keyword evidence="1" id="KW-0812">Transmembrane</keyword>
<reference evidence="2 3" key="1">
    <citation type="submission" date="2019-01" db="EMBL/GenBank/DDBJ databases">
        <title>Genome Assembly of Collichthys lucidus.</title>
        <authorList>
            <person name="Cai M."/>
            <person name="Xiao S."/>
        </authorList>
    </citation>
    <scope>NUCLEOTIDE SEQUENCE [LARGE SCALE GENOMIC DNA]</scope>
    <source>
        <strain evidence="2">JT15FE1705JMU</strain>
        <tissue evidence="2">Muscle</tissue>
    </source>
</reference>
<feature type="transmembrane region" description="Helical" evidence="1">
    <location>
        <begin position="43"/>
        <end position="64"/>
    </location>
</feature>
<proteinExistence type="predicted"/>
<accession>A0A4U5UAX6</accession>
<keyword evidence="1" id="KW-1133">Transmembrane helix</keyword>
<protein>
    <submittedName>
        <fullName evidence="2">Uncharacterized protein</fullName>
    </submittedName>
</protein>
<gene>
    <name evidence="2" type="ORF">D9C73_005499</name>
</gene>
<dbReference type="Gene3D" id="1.20.140.150">
    <property type="match status" value="1"/>
</dbReference>
<dbReference type="Proteomes" id="UP000298787">
    <property type="component" value="Chromosome 5"/>
</dbReference>
<name>A0A4U5UAX6_COLLU</name>
<keyword evidence="1" id="KW-0472">Membrane</keyword>
<evidence type="ECO:0000313" key="3">
    <source>
        <dbReference type="Proteomes" id="UP000298787"/>
    </source>
</evidence>
<dbReference type="STRING" id="240159.A0A4U5UAX6"/>
<evidence type="ECO:0000256" key="1">
    <source>
        <dbReference type="SAM" id="Phobius"/>
    </source>
</evidence>
<dbReference type="EMBL" id="CM014082">
    <property type="protein sequence ID" value="TKS71051.1"/>
    <property type="molecule type" value="Genomic_DNA"/>
</dbReference>